<dbReference type="PANTHER" id="PTHR43671:SF13">
    <property type="entry name" value="SERINE_THREONINE-PROTEIN KINASE NEK2"/>
    <property type="match status" value="1"/>
</dbReference>
<keyword evidence="9" id="KW-1185">Reference proteome</keyword>
<dbReference type="InterPro" id="IPR011009">
    <property type="entry name" value="Kinase-like_dom_sf"/>
</dbReference>
<dbReference type="SUPFAM" id="SSF56112">
    <property type="entry name" value="Protein kinase-like (PK-like)"/>
    <property type="match status" value="1"/>
</dbReference>
<dbReference type="EC" id="2.7.11.1" evidence="1"/>
<keyword evidence="4 8" id="KW-0418">Kinase</keyword>
<dbReference type="Pfam" id="PF00069">
    <property type="entry name" value="Pkinase"/>
    <property type="match status" value="1"/>
</dbReference>
<dbReference type="Proteomes" id="UP000001351">
    <property type="component" value="Chromosome"/>
</dbReference>
<evidence type="ECO:0000256" key="6">
    <source>
        <dbReference type="SAM" id="MobiDB-lite"/>
    </source>
</evidence>
<keyword evidence="3" id="KW-0547">Nucleotide-binding</keyword>
<dbReference type="EMBL" id="CP002271">
    <property type="protein sequence ID" value="ADO73535.1"/>
    <property type="molecule type" value="Genomic_DNA"/>
</dbReference>
<dbReference type="GO" id="GO:0005524">
    <property type="term" value="F:ATP binding"/>
    <property type="evidence" value="ECO:0007669"/>
    <property type="project" value="UniProtKB-KW"/>
</dbReference>
<dbReference type="SMART" id="SM00220">
    <property type="entry name" value="S_TKc"/>
    <property type="match status" value="1"/>
</dbReference>
<evidence type="ECO:0000259" key="7">
    <source>
        <dbReference type="PROSITE" id="PS50011"/>
    </source>
</evidence>
<dbReference type="KEGG" id="sur:STAUR_5773"/>
<dbReference type="eggNOG" id="COG0515">
    <property type="taxonomic scope" value="Bacteria"/>
</dbReference>
<evidence type="ECO:0000256" key="3">
    <source>
        <dbReference type="ARBA" id="ARBA00022741"/>
    </source>
</evidence>
<dbReference type="InterPro" id="IPR000719">
    <property type="entry name" value="Prot_kinase_dom"/>
</dbReference>
<evidence type="ECO:0000256" key="5">
    <source>
        <dbReference type="ARBA" id="ARBA00022840"/>
    </source>
</evidence>
<protein>
    <recommendedName>
        <fullName evidence="1">non-specific serine/threonine protein kinase</fullName>
        <ecNumber evidence="1">2.7.11.1</ecNumber>
    </recommendedName>
</protein>
<keyword evidence="2" id="KW-0808">Transferase</keyword>
<dbReference type="STRING" id="378806.STAUR_5773"/>
<feature type="region of interest" description="Disordered" evidence="6">
    <location>
        <begin position="357"/>
        <end position="391"/>
    </location>
</feature>
<evidence type="ECO:0000256" key="2">
    <source>
        <dbReference type="ARBA" id="ARBA00022679"/>
    </source>
</evidence>
<reference evidence="8 9" key="1">
    <citation type="journal article" date="2011" name="Mol. Biol. Evol.">
        <title>Comparative genomic analysis of fruiting body formation in Myxococcales.</title>
        <authorList>
            <person name="Huntley S."/>
            <person name="Hamann N."/>
            <person name="Wegener-Feldbrugge S."/>
            <person name="Treuner-Lange A."/>
            <person name="Kube M."/>
            <person name="Reinhardt R."/>
            <person name="Klages S."/>
            <person name="Muller R."/>
            <person name="Ronning C.M."/>
            <person name="Nierman W.C."/>
            <person name="Sogaard-Andersen L."/>
        </authorList>
    </citation>
    <scope>NUCLEOTIDE SEQUENCE [LARGE SCALE GENOMIC DNA]</scope>
    <source>
        <strain evidence="8 9">DW4/3-1</strain>
    </source>
</reference>
<accession>E3FVZ5</accession>
<dbReference type="GO" id="GO:0004674">
    <property type="term" value="F:protein serine/threonine kinase activity"/>
    <property type="evidence" value="ECO:0007669"/>
    <property type="project" value="UniProtKB-EC"/>
</dbReference>
<feature type="domain" description="Protein kinase" evidence="7">
    <location>
        <begin position="5"/>
        <end position="276"/>
    </location>
</feature>
<evidence type="ECO:0000313" key="8">
    <source>
        <dbReference type="EMBL" id="ADO73535.1"/>
    </source>
</evidence>
<keyword evidence="5" id="KW-0067">ATP-binding</keyword>
<sequence>MLGAWQVDWRAGYGSYGAVYRAHRRGQTEGPPVALKLARHPNDWRFGREAELLTRIQHPGVPRLLGQGTWKGGPGREKHPYVVMQWVEGARLYEWAEKHAPTPSQMLWVLAQVARALAATHAGQGLHRDIKGDNMMVSPEGRAFLMDFGCGTWRGAPLLTEGLLAPGTRIYRSPQALRFHWNHRHSRVPRYDATPADDVYALGVTAYRLCTGVYPPIATDPSIAGDEGRDTLEVRVPPGRLTPLPPEFDALILRMLSDNPQDRGTAAELAAAMEALVEAGAESNESTRWRRPSEPSIDTALPAALLRQGGILPAGGLALAVGLLVWGAGHVNLGGLGPFPLGMSDGGTGGVADAAVEESAVPGEESEFKPGGLSLDMPKEPLPGQRRPPCPRPEINIRGGCWIEVARTAPPCGEGYAWKDACYYPVPAPPRPSTSDKQ</sequence>
<organism evidence="8 9">
    <name type="scientific">Stigmatella aurantiaca (strain DW4/3-1)</name>
    <dbReference type="NCBI Taxonomy" id="378806"/>
    <lineage>
        <taxon>Bacteria</taxon>
        <taxon>Pseudomonadati</taxon>
        <taxon>Myxococcota</taxon>
        <taxon>Myxococcia</taxon>
        <taxon>Myxococcales</taxon>
        <taxon>Cystobacterineae</taxon>
        <taxon>Archangiaceae</taxon>
        <taxon>Stigmatella</taxon>
    </lineage>
</organism>
<dbReference type="InterPro" id="IPR050660">
    <property type="entry name" value="NEK_Ser/Thr_kinase"/>
</dbReference>
<name>E3FVZ5_STIAD</name>
<dbReference type="PROSITE" id="PS50011">
    <property type="entry name" value="PROTEIN_KINASE_DOM"/>
    <property type="match status" value="1"/>
</dbReference>
<dbReference type="CDD" id="cd14014">
    <property type="entry name" value="STKc_PknB_like"/>
    <property type="match status" value="1"/>
</dbReference>
<dbReference type="PANTHER" id="PTHR43671">
    <property type="entry name" value="SERINE/THREONINE-PROTEIN KINASE NEK"/>
    <property type="match status" value="1"/>
</dbReference>
<dbReference type="Gene3D" id="3.30.200.20">
    <property type="entry name" value="Phosphorylase Kinase, domain 1"/>
    <property type="match status" value="1"/>
</dbReference>
<evidence type="ECO:0000313" key="9">
    <source>
        <dbReference type="Proteomes" id="UP000001351"/>
    </source>
</evidence>
<evidence type="ECO:0000256" key="1">
    <source>
        <dbReference type="ARBA" id="ARBA00012513"/>
    </source>
</evidence>
<proteinExistence type="predicted"/>
<dbReference type="AlphaFoldDB" id="E3FVZ5"/>
<dbReference type="Gene3D" id="1.10.510.10">
    <property type="entry name" value="Transferase(Phosphotransferase) domain 1"/>
    <property type="match status" value="1"/>
</dbReference>
<dbReference type="HOGENOM" id="CLU_028595_1_0_7"/>
<evidence type="ECO:0000256" key="4">
    <source>
        <dbReference type="ARBA" id="ARBA00022777"/>
    </source>
</evidence>
<gene>
    <name evidence="8" type="ordered locus">STAUR_5773</name>
</gene>